<proteinExistence type="predicted"/>
<gene>
    <name evidence="1" type="ORF">ANCCAN_21325</name>
</gene>
<name>A0A368FLD4_ANCCA</name>
<accession>A0A368FLD4</accession>
<organism evidence="1 2">
    <name type="scientific">Ancylostoma caninum</name>
    <name type="common">Dog hookworm</name>
    <dbReference type="NCBI Taxonomy" id="29170"/>
    <lineage>
        <taxon>Eukaryota</taxon>
        <taxon>Metazoa</taxon>
        <taxon>Ecdysozoa</taxon>
        <taxon>Nematoda</taxon>
        <taxon>Chromadorea</taxon>
        <taxon>Rhabditida</taxon>
        <taxon>Rhabditina</taxon>
        <taxon>Rhabditomorpha</taxon>
        <taxon>Strongyloidea</taxon>
        <taxon>Ancylostomatidae</taxon>
        <taxon>Ancylostomatinae</taxon>
        <taxon>Ancylostoma</taxon>
    </lineage>
</organism>
<evidence type="ECO:0000313" key="1">
    <source>
        <dbReference type="EMBL" id="RCN32862.1"/>
    </source>
</evidence>
<dbReference type="OrthoDB" id="10435310at2759"/>
<dbReference type="EMBL" id="JOJR01001016">
    <property type="protein sequence ID" value="RCN32862.1"/>
    <property type="molecule type" value="Genomic_DNA"/>
</dbReference>
<protein>
    <submittedName>
        <fullName evidence="1">Uncharacterized protein</fullName>
    </submittedName>
</protein>
<dbReference type="AlphaFoldDB" id="A0A368FLD4"/>
<sequence>MLSWNGKVSPSLLGVSATHSSGKLFIRVAEPSRAAVLAYSLKDSRQLHPEQIAPDAPYITGFSTVSGFSRGMYIYFIGSSIQPYEPFINANLGNENRTITKITR</sequence>
<comment type="caution">
    <text evidence="1">The sequence shown here is derived from an EMBL/GenBank/DDBJ whole genome shotgun (WGS) entry which is preliminary data.</text>
</comment>
<evidence type="ECO:0000313" key="2">
    <source>
        <dbReference type="Proteomes" id="UP000252519"/>
    </source>
</evidence>
<keyword evidence="2" id="KW-1185">Reference proteome</keyword>
<dbReference type="Proteomes" id="UP000252519">
    <property type="component" value="Unassembled WGS sequence"/>
</dbReference>
<reference evidence="1 2" key="1">
    <citation type="submission" date="2014-10" db="EMBL/GenBank/DDBJ databases">
        <title>Draft genome of the hookworm Ancylostoma caninum.</title>
        <authorList>
            <person name="Mitreva M."/>
        </authorList>
    </citation>
    <scope>NUCLEOTIDE SEQUENCE [LARGE SCALE GENOMIC DNA]</scope>
    <source>
        <strain evidence="1 2">Baltimore</strain>
    </source>
</reference>